<feature type="domain" description="DUF7869" evidence="1">
    <location>
        <begin position="55"/>
        <end position="198"/>
    </location>
</feature>
<evidence type="ECO:0000313" key="2">
    <source>
        <dbReference type="EMBL" id="JAT39080.1"/>
    </source>
</evidence>
<feature type="non-terminal residue" evidence="2">
    <location>
        <position position="1"/>
    </location>
</feature>
<organism evidence="2">
    <name type="scientific">Graphocephala atropunctata</name>
    <dbReference type="NCBI Taxonomy" id="36148"/>
    <lineage>
        <taxon>Eukaryota</taxon>
        <taxon>Metazoa</taxon>
        <taxon>Ecdysozoa</taxon>
        <taxon>Arthropoda</taxon>
        <taxon>Hexapoda</taxon>
        <taxon>Insecta</taxon>
        <taxon>Pterygota</taxon>
        <taxon>Neoptera</taxon>
        <taxon>Paraneoptera</taxon>
        <taxon>Hemiptera</taxon>
        <taxon>Auchenorrhyncha</taxon>
        <taxon>Membracoidea</taxon>
        <taxon>Cicadellidae</taxon>
        <taxon>Cicadellinae</taxon>
        <taxon>Cicadellini</taxon>
        <taxon>Graphocephala</taxon>
    </lineage>
</organism>
<dbReference type="EMBL" id="GEBQ01000897">
    <property type="protein sequence ID" value="JAT39080.1"/>
    <property type="molecule type" value="Transcribed_RNA"/>
</dbReference>
<dbReference type="AlphaFoldDB" id="A0A1B6MT19"/>
<dbReference type="PANTHER" id="PTHR34415:SF1">
    <property type="entry name" value="INTEGRASE CATALYTIC DOMAIN-CONTAINING PROTEIN"/>
    <property type="match status" value="1"/>
</dbReference>
<reference evidence="2" key="1">
    <citation type="submission" date="2015-11" db="EMBL/GenBank/DDBJ databases">
        <title>De novo transcriptome assembly of four potential Pierce s Disease insect vectors from Arizona vineyards.</title>
        <authorList>
            <person name="Tassone E.E."/>
        </authorList>
    </citation>
    <scope>NUCLEOTIDE SEQUENCE</scope>
</reference>
<dbReference type="Pfam" id="PF25273">
    <property type="entry name" value="DUF7869"/>
    <property type="match status" value="1"/>
</dbReference>
<protein>
    <recommendedName>
        <fullName evidence="1">DUF7869 domain-containing protein</fullName>
    </recommendedName>
</protein>
<dbReference type="PANTHER" id="PTHR34415">
    <property type="entry name" value="INTEGRASE CATALYTIC DOMAIN-CONTAINING PROTEIN"/>
    <property type="match status" value="1"/>
</dbReference>
<name>A0A1B6MT19_9HEMI</name>
<evidence type="ECO:0000313" key="3">
    <source>
        <dbReference type="EMBL" id="JAT39593.1"/>
    </source>
</evidence>
<dbReference type="EMBL" id="GEBQ01000384">
    <property type="protein sequence ID" value="JAT39593.1"/>
    <property type="molecule type" value="Transcribed_RNA"/>
</dbReference>
<accession>A0A1B6MT19</accession>
<gene>
    <name evidence="3" type="ORF">g.40151</name>
    <name evidence="2" type="ORF">g.40152</name>
</gene>
<proteinExistence type="predicted"/>
<sequence length="326" mass="37603">GKDVSENTLVLSYDCQKNQVLPKVPDQKAYYSRQLYNYNYFTIVEGSSNDKLSTENVFSYTWCEHQHSKGSNEVASCVFHALNSRVPLRPEISTVRLFADGCGGQNKNSILIGMVSKWLIDHAPPTVFRVELIFPVTGHSFMPSDRVFAYFEKEIRKKDVIILPQEYMEIYTNHATVIKLGTDCPVLNWKDTVGEVLKPPGQWHFKFNASKRFIISRNKTKTNVLVRGEIFYKSDVTLPKLITKKNMFVSEINPIPIEKQNNVKEAKLKDIESLLKSHFGEDWRQLNELSFYNDVLNIPPAETIAQPGDYYCEHTETFFEDNEIRV</sequence>
<evidence type="ECO:0000259" key="1">
    <source>
        <dbReference type="Pfam" id="PF25273"/>
    </source>
</evidence>
<dbReference type="InterPro" id="IPR057191">
    <property type="entry name" value="DUF7869"/>
</dbReference>